<dbReference type="UniPathway" id="UPA00118"/>
<organism evidence="18 19">
    <name type="scientific">Cryptococcus neoformans Tu259-1</name>
    <dbReference type="NCBI Taxonomy" id="1230072"/>
    <lineage>
        <taxon>Eukaryota</taxon>
        <taxon>Fungi</taxon>
        <taxon>Dikarya</taxon>
        <taxon>Basidiomycota</taxon>
        <taxon>Agaricomycotina</taxon>
        <taxon>Tremellomycetes</taxon>
        <taxon>Tremellales</taxon>
        <taxon>Cryptococcaceae</taxon>
        <taxon>Cryptococcus</taxon>
        <taxon>Cryptococcus neoformans species complex</taxon>
    </lineage>
</organism>
<dbReference type="GO" id="GO:0005506">
    <property type="term" value="F:iron ion binding"/>
    <property type="evidence" value="ECO:0007669"/>
    <property type="project" value="InterPro"/>
</dbReference>
<evidence type="ECO:0000256" key="7">
    <source>
        <dbReference type="ARBA" id="ARBA00022873"/>
    </source>
</evidence>
<evidence type="ECO:0000256" key="8">
    <source>
        <dbReference type="ARBA" id="ARBA00022964"/>
    </source>
</evidence>
<evidence type="ECO:0000259" key="17">
    <source>
        <dbReference type="Pfam" id="PF06155"/>
    </source>
</evidence>
<dbReference type="Pfam" id="PF06155">
    <property type="entry name" value="GBBH-like_N"/>
    <property type="match status" value="1"/>
</dbReference>
<dbReference type="Pfam" id="PF02668">
    <property type="entry name" value="TauD"/>
    <property type="match status" value="1"/>
</dbReference>
<keyword evidence="9" id="KW-0560">Oxidoreductase</keyword>
<evidence type="ECO:0000259" key="16">
    <source>
        <dbReference type="Pfam" id="PF02668"/>
    </source>
</evidence>
<dbReference type="GO" id="GO:0005739">
    <property type="term" value="C:mitochondrion"/>
    <property type="evidence" value="ECO:0007669"/>
    <property type="project" value="TreeGrafter"/>
</dbReference>
<name>A0A854QBA0_CRYNE</name>
<dbReference type="FunFam" id="3.60.130.10:FF:000001">
    <property type="entry name" value="Trimethyllysine dioxygenase, mitochondrial"/>
    <property type="match status" value="1"/>
</dbReference>
<feature type="domain" description="Gamma-butyrobetaine hydroxylase-like N-terminal" evidence="17">
    <location>
        <begin position="83"/>
        <end position="161"/>
    </location>
</feature>
<keyword evidence="7" id="KW-0124">Carnitine biosynthesis</keyword>
<dbReference type="Gene3D" id="3.60.130.10">
    <property type="entry name" value="Clavaminate synthase-like"/>
    <property type="match status" value="1"/>
</dbReference>
<dbReference type="NCBIfam" id="TIGR02410">
    <property type="entry name" value="carnitine_TMLD"/>
    <property type="match status" value="1"/>
</dbReference>
<evidence type="ECO:0000256" key="12">
    <source>
        <dbReference type="ARBA" id="ARBA00031778"/>
    </source>
</evidence>
<comment type="pathway">
    <text evidence="3">Amine and polyamine biosynthesis; carnitine biosynthesis.</text>
</comment>
<feature type="domain" description="TauD/TfdA-like" evidence="16">
    <location>
        <begin position="210"/>
        <end position="443"/>
    </location>
</feature>
<keyword evidence="10" id="KW-0408">Iron</keyword>
<dbReference type="SUPFAM" id="SSF51197">
    <property type="entry name" value="Clavaminate synthase-like"/>
    <property type="match status" value="1"/>
</dbReference>
<protein>
    <recommendedName>
        <fullName evidence="5">trimethyllysine dioxygenase</fullName>
        <ecNumber evidence="5">1.14.11.8</ecNumber>
    </recommendedName>
    <alternativeName>
        <fullName evidence="12">Epsilon-trimethyllysine 2-oxoglutarate dioxygenase</fullName>
    </alternativeName>
    <alternativeName>
        <fullName evidence="11">TML hydroxylase</fullName>
    </alternativeName>
    <alternativeName>
        <fullName evidence="13">TML-alpha-ketoglutarate dioxygenase</fullName>
    </alternativeName>
</protein>
<dbReference type="GO" id="GO:0050353">
    <property type="term" value="F:trimethyllysine dioxygenase activity"/>
    <property type="evidence" value="ECO:0007669"/>
    <property type="project" value="UniProtKB-EC"/>
</dbReference>
<proteinExistence type="inferred from homology"/>
<dbReference type="Gene3D" id="3.30.2020.30">
    <property type="match status" value="1"/>
</dbReference>
<evidence type="ECO:0000256" key="6">
    <source>
        <dbReference type="ARBA" id="ARBA00022723"/>
    </source>
</evidence>
<dbReference type="InterPro" id="IPR003819">
    <property type="entry name" value="TauD/TfdA-like"/>
</dbReference>
<evidence type="ECO:0000256" key="10">
    <source>
        <dbReference type="ARBA" id="ARBA00023004"/>
    </source>
</evidence>
<comment type="similarity">
    <text evidence="4">Belongs to the gamma-BBH/TMLD family.</text>
</comment>
<sequence length="474" mass="53711">MPPSPSLLRSLYHIHFSPFLDTNCACAMSVARIFGTALRNNRVPRTAFRHSANPNSKMQLRSIVRYRHSPPSQEFETSSAEIRVNSTTITIKQPDQDDLQYDHFYLFDHCRCPQCFHPHTKQRLKTLSQIPSDIHPTAVALSTSGLHVTWSTPFAHTSFFPAGFLKRVADETKLSEHVDSQDDRTLWNFEISKSPPYVEYDDIMSQQVHQHEQTVLQVLNKVHRFGFCFVTGVPIDAKETETLIKSISPIRHTHYGGFWSFTADLAHGDLAYSAQSLPAHTDTTYFTDPAGLQIFHLLSHPSPGQGGKTLLVDGFHAASQLSAVDPASYSVLSRLPIPAHASGTKGTLLRPQISFPVLRHDECGRLAQVRWNNEDRGIIGHGWSATEVRHWYQAAQRFESLVKSEQAEYWVQLNPGTMLIIDNWRVMHGRSEFTGSRTMCGAYIGADDWHSRRAVLTERYGDVGEMDDIWRFGW</sequence>
<dbReference type="PANTHER" id="PTHR10696:SF51">
    <property type="entry name" value="TRIMETHYLLYSINE DIOXYGENASE, MITOCHONDRIAL"/>
    <property type="match status" value="1"/>
</dbReference>
<evidence type="ECO:0000256" key="15">
    <source>
        <dbReference type="ARBA" id="ARBA00049334"/>
    </source>
</evidence>
<evidence type="ECO:0000256" key="2">
    <source>
        <dbReference type="ARBA" id="ARBA00001961"/>
    </source>
</evidence>
<dbReference type="Proteomes" id="UP000199727">
    <property type="component" value="Unassembled WGS sequence"/>
</dbReference>
<dbReference type="InterPro" id="IPR010376">
    <property type="entry name" value="GBBH-like_N"/>
</dbReference>
<dbReference type="OrthoDB" id="408743at2759"/>
<reference evidence="18 19" key="1">
    <citation type="submission" date="2017-06" db="EMBL/GenBank/DDBJ databases">
        <title>Global population genomics of the pathogenic fungus Cryptococcus neoformans var. grubii.</title>
        <authorList>
            <person name="Cuomo C."/>
            <person name="Litvintseva A."/>
            <person name="Chen Y."/>
            <person name="Young S."/>
            <person name="Zeng Q."/>
            <person name="Chapman S."/>
            <person name="Gujja S."/>
            <person name="Saif S."/>
            <person name="Birren B."/>
        </authorList>
    </citation>
    <scope>NUCLEOTIDE SEQUENCE [LARGE SCALE GENOMIC DNA]</scope>
    <source>
        <strain evidence="18 19">Tu259-1</strain>
    </source>
</reference>
<dbReference type="InterPro" id="IPR012776">
    <property type="entry name" value="Trimethyllysine_dOase"/>
</dbReference>
<dbReference type="EMBL" id="AMKT01000056">
    <property type="protein sequence ID" value="OXG18193.1"/>
    <property type="molecule type" value="Genomic_DNA"/>
</dbReference>
<comment type="cofactor">
    <cofactor evidence="1">
        <name>Fe(2+)</name>
        <dbReference type="ChEBI" id="CHEBI:29033"/>
    </cofactor>
</comment>
<comment type="function">
    <text evidence="14">Converts trimethyllysine (TML) into hydroxytrimethyllysine (HTML).</text>
</comment>
<comment type="cofactor">
    <cofactor evidence="2">
        <name>L-ascorbate</name>
        <dbReference type="ChEBI" id="CHEBI:38290"/>
    </cofactor>
</comment>
<evidence type="ECO:0000313" key="19">
    <source>
        <dbReference type="Proteomes" id="UP000199727"/>
    </source>
</evidence>
<evidence type="ECO:0000256" key="3">
    <source>
        <dbReference type="ARBA" id="ARBA00005022"/>
    </source>
</evidence>
<dbReference type="AlphaFoldDB" id="A0A854QBA0"/>
<evidence type="ECO:0000256" key="9">
    <source>
        <dbReference type="ARBA" id="ARBA00023002"/>
    </source>
</evidence>
<dbReference type="InterPro" id="IPR050411">
    <property type="entry name" value="AlphaKG_dependent_hydroxylases"/>
</dbReference>
<evidence type="ECO:0000313" key="18">
    <source>
        <dbReference type="EMBL" id="OXG18193.1"/>
    </source>
</evidence>
<evidence type="ECO:0000256" key="13">
    <source>
        <dbReference type="ARBA" id="ARBA00032283"/>
    </source>
</evidence>
<dbReference type="GO" id="GO:0045329">
    <property type="term" value="P:carnitine biosynthetic process"/>
    <property type="evidence" value="ECO:0007669"/>
    <property type="project" value="UniProtKB-UniPathway"/>
</dbReference>
<dbReference type="EC" id="1.14.11.8" evidence="5"/>
<keyword evidence="6" id="KW-0479">Metal-binding</keyword>
<comment type="caution">
    <text evidence="18">The sequence shown here is derived from an EMBL/GenBank/DDBJ whole genome shotgun (WGS) entry which is preliminary data.</text>
</comment>
<evidence type="ECO:0000256" key="11">
    <source>
        <dbReference type="ARBA" id="ARBA00030363"/>
    </source>
</evidence>
<dbReference type="PANTHER" id="PTHR10696">
    <property type="entry name" value="GAMMA-BUTYROBETAINE HYDROXYLASE-RELATED"/>
    <property type="match status" value="1"/>
</dbReference>
<dbReference type="InterPro" id="IPR038492">
    <property type="entry name" value="GBBH-like_N_sf"/>
</dbReference>
<accession>A0A854QBA0</accession>
<evidence type="ECO:0000256" key="5">
    <source>
        <dbReference type="ARBA" id="ARBA00012267"/>
    </source>
</evidence>
<evidence type="ECO:0000256" key="14">
    <source>
        <dbReference type="ARBA" id="ARBA00046008"/>
    </source>
</evidence>
<evidence type="ECO:0000256" key="1">
    <source>
        <dbReference type="ARBA" id="ARBA00001954"/>
    </source>
</evidence>
<dbReference type="FunFam" id="3.30.2020.30:FF:000002">
    <property type="entry name" value="Putative gamma-butyrobetaine dioxygenase"/>
    <property type="match status" value="1"/>
</dbReference>
<dbReference type="InterPro" id="IPR042098">
    <property type="entry name" value="TauD-like_sf"/>
</dbReference>
<dbReference type="CDD" id="cd00250">
    <property type="entry name" value="CAS_like"/>
    <property type="match status" value="1"/>
</dbReference>
<comment type="catalytic activity">
    <reaction evidence="15">
        <text>N(6),N(6),N(6)-trimethyl-L-lysine + 2-oxoglutarate + O2 = (3S)-3-hydroxy-N(6),N(6),N(6)-trimethyl-L-lysine + succinate + CO2</text>
        <dbReference type="Rhea" id="RHEA:14181"/>
        <dbReference type="ChEBI" id="CHEBI:15379"/>
        <dbReference type="ChEBI" id="CHEBI:16526"/>
        <dbReference type="ChEBI" id="CHEBI:16810"/>
        <dbReference type="ChEBI" id="CHEBI:30031"/>
        <dbReference type="ChEBI" id="CHEBI:58100"/>
        <dbReference type="ChEBI" id="CHEBI:141499"/>
        <dbReference type="EC" id="1.14.11.8"/>
    </reaction>
</comment>
<evidence type="ECO:0000256" key="4">
    <source>
        <dbReference type="ARBA" id="ARBA00008654"/>
    </source>
</evidence>
<gene>
    <name evidence="18" type="ORF">C361_04314</name>
</gene>
<keyword evidence="8 18" id="KW-0223">Dioxygenase</keyword>